<dbReference type="InterPro" id="IPR036182">
    <property type="entry name" value="PCuAC_sf"/>
</dbReference>
<evidence type="ECO:0000256" key="1">
    <source>
        <dbReference type="SAM" id="MobiDB-lite"/>
    </source>
</evidence>
<feature type="region of interest" description="Disordered" evidence="1">
    <location>
        <begin position="200"/>
        <end position="245"/>
    </location>
</feature>
<sequence length="245" mass="25373">MKKKTTRTTASLGALSAALLLLTACGGGQDAPAEQDDSASPAAASEEAGQTEQGTDAEETGDGQDDAQGEDESAGEGPLTVVDAWTKATESGMTGSFATLENTTDEDVHITGVHSELSAVVELHTMVDDGSGQMVMQEAPDGFTVKAGETHELAPGGDHVMFMDLQEPLLPGDTVDYVLELEDGTEVPVAGEVRDFAGANESYHGGEASGSEDADMDHDGHDHADHDGHGDHEGDDHGDHEGHDH</sequence>
<keyword evidence="2" id="KW-0732">Signal</keyword>
<evidence type="ECO:0000256" key="2">
    <source>
        <dbReference type="SAM" id="SignalP"/>
    </source>
</evidence>
<gene>
    <name evidence="3" type="ORF">FM125_11485</name>
</gene>
<name>A0A1R4JZ51_9MICC</name>
<dbReference type="SUPFAM" id="SSF110087">
    <property type="entry name" value="DR1885-like metal-binding protein"/>
    <property type="match status" value="1"/>
</dbReference>
<dbReference type="PANTHER" id="PTHR36302:SF1">
    <property type="entry name" value="COPPER CHAPERONE PCU(A)C"/>
    <property type="match status" value="1"/>
</dbReference>
<dbReference type="Pfam" id="PF04314">
    <property type="entry name" value="PCuAC"/>
    <property type="match status" value="1"/>
</dbReference>
<proteinExistence type="predicted"/>
<dbReference type="AlphaFoldDB" id="A0A1R4JZ51"/>
<feature type="chain" id="PRO_5039202224" evidence="2">
    <location>
        <begin position="27"/>
        <end position="245"/>
    </location>
</feature>
<feature type="compositionally biased region" description="Low complexity" evidence="1">
    <location>
        <begin position="38"/>
        <end position="48"/>
    </location>
</feature>
<dbReference type="PANTHER" id="PTHR36302">
    <property type="entry name" value="BLR7088 PROTEIN"/>
    <property type="match status" value="1"/>
</dbReference>
<reference evidence="3 4" key="1">
    <citation type="submission" date="2017-02" db="EMBL/GenBank/DDBJ databases">
        <authorList>
            <person name="Peterson S.W."/>
        </authorList>
    </citation>
    <scope>NUCLEOTIDE SEQUENCE [LARGE SCALE GENOMIC DNA]</scope>
    <source>
        <strain evidence="3 4">2B3F</strain>
    </source>
</reference>
<evidence type="ECO:0000313" key="3">
    <source>
        <dbReference type="EMBL" id="SJN37269.1"/>
    </source>
</evidence>
<protein>
    <submittedName>
        <fullName evidence="3">Copper metallochaperone, bacterial analog of Cox17 protein</fullName>
    </submittedName>
</protein>
<dbReference type="PROSITE" id="PS51257">
    <property type="entry name" value="PROKAR_LIPOPROTEIN"/>
    <property type="match status" value="1"/>
</dbReference>
<dbReference type="Gene3D" id="2.60.40.1890">
    <property type="entry name" value="PCu(A)C copper chaperone"/>
    <property type="match status" value="1"/>
</dbReference>
<dbReference type="Proteomes" id="UP000196230">
    <property type="component" value="Unassembled WGS sequence"/>
</dbReference>
<feature type="compositionally biased region" description="Basic and acidic residues" evidence="1">
    <location>
        <begin position="217"/>
        <end position="245"/>
    </location>
</feature>
<feature type="compositionally biased region" description="Acidic residues" evidence="1">
    <location>
        <begin position="55"/>
        <end position="74"/>
    </location>
</feature>
<dbReference type="EMBL" id="FUKP01000073">
    <property type="protein sequence ID" value="SJN37269.1"/>
    <property type="molecule type" value="Genomic_DNA"/>
</dbReference>
<evidence type="ECO:0000313" key="4">
    <source>
        <dbReference type="Proteomes" id="UP000196230"/>
    </source>
</evidence>
<dbReference type="RefSeq" id="WP_087134714.1">
    <property type="nucleotide sequence ID" value="NZ_FUKP01000073.1"/>
</dbReference>
<accession>A0A1R4JZ51</accession>
<feature type="region of interest" description="Disordered" evidence="1">
    <location>
        <begin position="27"/>
        <end position="78"/>
    </location>
</feature>
<organism evidence="3 4">
    <name type="scientific">Micrococcus lylae</name>
    <dbReference type="NCBI Taxonomy" id="1273"/>
    <lineage>
        <taxon>Bacteria</taxon>
        <taxon>Bacillati</taxon>
        <taxon>Actinomycetota</taxon>
        <taxon>Actinomycetes</taxon>
        <taxon>Micrococcales</taxon>
        <taxon>Micrococcaceae</taxon>
        <taxon>Micrococcus</taxon>
    </lineage>
</organism>
<dbReference type="InterPro" id="IPR058248">
    <property type="entry name" value="Lxx211020-like"/>
</dbReference>
<feature type="signal peptide" evidence="2">
    <location>
        <begin position="1"/>
        <end position="26"/>
    </location>
</feature>
<dbReference type="InterPro" id="IPR007410">
    <property type="entry name" value="LpqE-like"/>
</dbReference>